<dbReference type="InterPro" id="IPR058647">
    <property type="entry name" value="BSH_CzcB-like"/>
</dbReference>
<dbReference type="EMBL" id="OANU01000017">
    <property type="protein sequence ID" value="SNX47933.1"/>
    <property type="molecule type" value="Genomic_DNA"/>
</dbReference>
<dbReference type="SUPFAM" id="SSF111369">
    <property type="entry name" value="HlyD-like secretion proteins"/>
    <property type="match status" value="1"/>
</dbReference>
<evidence type="ECO:0000259" key="3">
    <source>
        <dbReference type="Pfam" id="PF25954"/>
    </source>
</evidence>
<sequence length="261" mass="28949">MKTPKSLVCLALSLVAPWGQAIELIGQTVSLSSVNVVAEVNGVIETMGVEVGDKVQQYTVIAEVKKQDFQFELARTTANLELAQAELKLKRSIYERYKELLKNNNLSVNELDIAKADYLNAKALLKLAQIELDIAQKNFEETSIRADIEGFVVSRDTQVGAWVNQGDLLYRLVNIDTLTVRLLASEHDMSLLSVGQSIELWAETSPEQKVVSSIARIGVEMDVQHMAYPIEVDIKNTDFKLIPGMSMYATTDVSQITTSVK</sequence>
<evidence type="ECO:0000313" key="6">
    <source>
        <dbReference type="Proteomes" id="UP000219336"/>
    </source>
</evidence>
<feature type="domain" description="CzcB-like barrel-sandwich hybrid" evidence="4">
    <location>
        <begin position="34"/>
        <end position="172"/>
    </location>
</feature>
<feature type="chain" id="PRO_5013258218" evidence="2">
    <location>
        <begin position="22"/>
        <end position="261"/>
    </location>
</feature>
<evidence type="ECO:0000256" key="2">
    <source>
        <dbReference type="SAM" id="SignalP"/>
    </source>
</evidence>
<dbReference type="RefSeq" id="WP_096993155.1">
    <property type="nucleotide sequence ID" value="NZ_JBHSII010000011.1"/>
</dbReference>
<dbReference type="Gene3D" id="2.40.50.100">
    <property type="match status" value="1"/>
</dbReference>
<evidence type="ECO:0000256" key="1">
    <source>
        <dbReference type="ARBA" id="ARBA00009477"/>
    </source>
</evidence>
<dbReference type="Proteomes" id="UP000219336">
    <property type="component" value="Unassembled WGS sequence"/>
</dbReference>
<proteinExistence type="inferred from homology"/>
<dbReference type="Gene3D" id="1.10.287.470">
    <property type="entry name" value="Helix hairpin bin"/>
    <property type="match status" value="1"/>
</dbReference>
<dbReference type="NCBIfam" id="TIGR01730">
    <property type="entry name" value="RND_mfp"/>
    <property type="match status" value="1"/>
</dbReference>
<keyword evidence="2" id="KW-0732">Signal</keyword>
<dbReference type="InterPro" id="IPR058792">
    <property type="entry name" value="Beta-barrel_RND_2"/>
</dbReference>
<feature type="signal peptide" evidence="2">
    <location>
        <begin position="1"/>
        <end position="21"/>
    </location>
</feature>
<feature type="domain" description="CusB-like beta-barrel" evidence="3">
    <location>
        <begin position="185"/>
        <end position="250"/>
    </location>
</feature>
<name>A0A240EI72_9VIBR</name>
<dbReference type="GO" id="GO:1990281">
    <property type="term" value="C:efflux pump complex"/>
    <property type="evidence" value="ECO:0007669"/>
    <property type="project" value="TreeGrafter"/>
</dbReference>
<evidence type="ECO:0000313" key="5">
    <source>
        <dbReference type="EMBL" id="SNX47933.1"/>
    </source>
</evidence>
<protein>
    <submittedName>
        <fullName evidence="5">Macrolide export protein MacA</fullName>
    </submittedName>
</protein>
<reference evidence="6" key="1">
    <citation type="submission" date="2016-06" db="EMBL/GenBank/DDBJ databases">
        <authorList>
            <person name="Rodrigo-Torres L."/>
            <person name="Arahal R.D."/>
            <person name="Lucena T."/>
        </authorList>
    </citation>
    <scope>NUCLEOTIDE SEQUENCE [LARGE SCALE GENOMIC DNA]</scope>
    <source>
        <strain evidence="6">CECT8203</strain>
    </source>
</reference>
<accession>A0A240EI72</accession>
<gene>
    <name evidence="5" type="primary">macA</name>
    <name evidence="5" type="ORF">VTH8203_01548</name>
</gene>
<dbReference type="Pfam" id="PF25954">
    <property type="entry name" value="Beta-barrel_RND_2"/>
    <property type="match status" value="1"/>
</dbReference>
<dbReference type="Gene3D" id="2.40.30.170">
    <property type="match status" value="1"/>
</dbReference>
<dbReference type="AlphaFoldDB" id="A0A240EI72"/>
<evidence type="ECO:0000259" key="4">
    <source>
        <dbReference type="Pfam" id="PF25973"/>
    </source>
</evidence>
<dbReference type="Pfam" id="PF25973">
    <property type="entry name" value="BSH_CzcB"/>
    <property type="match status" value="1"/>
</dbReference>
<dbReference type="GO" id="GO:0015562">
    <property type="term" value="F:efflux transmembrane transporter activity"/>
    <property type="evidence" value="ECO:0007669"/>
    <property type="project" value="TreeGrafter"/>
</dbReference>
<dbReference type="OrthoDB" id="9800613at2"/>
<organism evidence="5 6">
    <name type="scientific">Vibrio thalassae</name>
    <dbReference type="NCBI Taxonomy" id="1243014"/>
    <lineage>
        <taxon>Bacteria</taxon>
        <taxon>Pseudomonadati</taxon>
        <taxon>Pseudomonadota</taxon>
        <taxon>Gammaproteobacteria</taxon>
        <taxon>Vibrionales</taxon>
        <taxon>Vibrionaceae</taxon>
        <taxon>Vibrio</taxon>
    </lineage>
</organism>
<keyword evidence="6" id="KW-1185">Reference proteome</keyword>
<dbReference type="InterPro" id="IPR006143">
    <property type="entry name" value="RND_pump_MFP"/>
</dbReference>
<comment type="similarity">
    <text evidence="1">Belongs to the membrane fusion protein (MFP) (TC 8.A.1) family.</text>
</comment>
<dbReference type="PANTHER" id="PTHR30469">
    <property type="entry name" value="MULTIDRUG RESISTANCE PROTEIN MDTA"/>
    <property type="match status" value="1"/>
</dbReference>